<dbReference type="Proteomes" id="UP000006253">
    <property type="component" value="Unassembled WGS sequence"/>
</dbReference>
<protein>
    <submittedName>
        <fullName evidence="2">Uncharacterized protein</fullName>
    </submittedName>
</protein>
<keyword evidence="1" id="KW-0812">Transmembrane</keyword>
<comment type="caution">
    <text evidence="2">The sequence shown here is derived from an EMBL/GenBank/DDBJ whole genome shotgun (WGS) entry which is preliminary data.</text>
</comment>
<name>A0A0E2BBZ6_9LEPT</name>
<accession>A0A0E2BBZ6</accession>
<sequence>MEKGLASTPILILGIIFFEYSVFLIYKINKKALTNIFKKQENKFK</sequence>
<evidence type="ECO:0000313" key="3">
    <source>
        <dbReference type="Proteomes" id="UP000006253"/>
    </source>
</evidence>
<evidence type="ECO:0000256" key="1">
    <source>
        <dbReference type="SAM" id="Phobius"/>
    </source>
</evidence>
<evidence type="ECO:0000313" key="2">
    <source>
        <dbReference type="EMBL" id="EKO14688.1"/>
    </source>
</evidence>
<keyword evidence="1" id="KW-1133">Transmembrane helix</keyword>
<reference evidence="2 3" key="1">
    <citation type="submission" date="2012-10" db="EMBL/GenBank/DDBJ databases">
        <authorList>
            <person name="Harkins D.M."/>
            <person name="Durkin A.S."/>
            <person name="Brinkac L.M."/>
            <person name="Selengut J.D."/>
            <person name="Sanka R."/>
            <person name="DePew J."/>
            <person name="Purushe J."/>
            <person name="Peacock S.J."/>
            <person name="Thaipadungpanit J."/>
            <person name="Wuthiekanun V.W."/>
            <person name="Day N.P."/>
            <person name="Vinetz J.M."/>
            <person name="Sutton G.G."/>
            <person name="Nelson W.C."/>
            <person name="Fouts D.E."/>
        </authorList>
    </citation>
    <scope>NUCLEOTIDE SEQUENCE [LARGE SCALE GENOMIC DNA]</scope>
    <source>
        <strain evidence="2 3">H1</strain>
    </source>
</reference>
<dbReference type="EMBL" id="AHMY02000051">
    <property type="protein sequence ID" value="EKO14688.1"/>
    <property type="molecule type" value="Genomic_DNA"/>
</dbReference>
<organism evidence="2 3">
    <name type="scientific">Leptospira kirschneri str. H1</name>
    <dbReference type="NCBI Taxonomy" id="1049966"/>
    <lineage>
        <taxon>Bacteria</taxon>
        <taxon>Pseudomonadati</taxon>
        <taxon>Spirochaetota</taxon>
        <taxon>Spirochaetia</taxon>
        <taxon>Leptospirales</taxon>
        <taxon>Leptospiraceae</taxon>
        <taxon>Leptospira</taxon>
    </lineage>
</organism>
<gene>
    <name evidence="2" type="ORF">LEP1GSC081_1816</name>
</gene>
<keyword evidence="1" id="KW-0472">Membrane</keyword>
<proteinExistence type="predicted"/>
<dbReference type="AlphaFoldDB" id="A0A0E2BBZ6"/>
<feature type="transmembrane region" description="Helical" evidence="1">
    <location>
        <begin position="6"/>
        <end position="26"/>
    </location>
</feature>